<protein>
    <recommendedName>
        <fullName evidence="2">histidine kinase</fullName>
        <ecNumber evidence="2">2.7.13.3</ecNumber>
    </recommendedName>
</protein>
<dbReference type="InterPro" id="IPR036890">
    <property type="entry name" value="HATPase_C_sf"/>
</dbReference>
<evidence type="ECO:0000256" key="4">
    <source>
        <dbReference type="ARBA" id="ARBA00022679"/>
    </source>
</evidence>
<dbReference type="RefSeq" id="WP_161073172.1">
    <property type="nucleotide sequence ID" value="NZ_WWCU01000017.1"/>
</dbReference>
<dbReference type="PROSITE" id="PS50109">
    <property type="entry name" value="HIS_KIN"/>
    <property type="match status" value="1"/>
</dbReference>
<evidence type="ECO:0000256" key="1">
    <source>
        <dbReference type="ARBA" id="ARBA00000085"/>
    </source>
</evidence>
<dbReference type="Pfam" id="PF02518">
    <property type="entry name" value="HATPase_c"/>
    <property type="match status" value="1"/>
</dbReference>
<dbReference type="CDD" id="cd00075">
    <property type="entry name" value="HATPase"/>
    <property type="match status" value="1"/>
</dbReference>
<sequence>MRLSLFITQHLEGILAEWEAFARTQGPSASHMSSLALRDHAKLILTAIAAEIETAQTPHQQQEKSRGLAPEALGQESAAATHGTLRQLSGFSLIQLTAEFRALRATVLRLWLPHVSAVTDTTASDMVRFNEAIDQAQAESVVTYSRRAAAARDTFLAILGHDLRSPLATISLAGSYLTTSAVDPNKSREVGKRVQRGVASMTSMINDLLEYARVQLDGEIPIAAELMDLAEICQAALENARAVHPNCPFEFAVSGDLHARLDKHRMQQVLSNLLNNAAQYRDQSAPVVMAAVGEQDAVVVSVQNYGQLIPPEARQAIFDPMVRLPGDDGGNGRSLRSIGLGLFIAREITAGHGGTLEVESDSAHGTVFTARIPR</sequence>
<dbReference type="Gene3D" id="3.30.565.10">
    <property type="entry name" value="Histidine kinase-like ATPase, C-terminal domain"/>
    <property type="match status" value="1"/>
</dbReference>
<keyword evidence="5 8" id="KW-0418">Kinase</keyword>
<gene>
    <name evidence="8" type="ORF">GTP77_16165</name>
</gene>
<dbReference type="SMART" id="SM00388">
    <property type="entry name" value="HisKA"/>
    <property type="match status" value="1"/>
</dbReference>
<proteinExistence type="predicted"/>
<name>A0A7X4HCS6_9BURK</name>
<evidence type="ECO:0000313" key="9">
    <source>
        <dbReference type="Proteomes" id="UP000450676"/>
    </source>
</evidence>
<dbReference type="SUPFAM" id="SSF47384">
    <property type="entry name" value="Homodimeric domain of signal transducing histidine kinase"/>
    <property type="match status" value="1"/>
</dbReference>
<dbReference type="InterPro" id="IPR004358">
    <property type="entry name" value="Sig_transdc_His_kin-like_C"/>
</dbReference>
<evidence type="ECO:0000259" key="7">
    <source>
        <dbReference type="PROSITE" id="PS50109"/>
    </source>
</evidence>
<organism evidence="8 9">
    <name type="scientific">Pseudoduganella aquatica</name>
    <dbReference type="NCBI Taxonomy" id="2660641"/>
    <lineage>
        <taxon>Bacteria</taxon>
        <taxon>Pseudomonadati</taxon>
        <taxon>Pseudomonadota</taxon>
        <taxon>Betaproteobacteria</taxon>
        <taxon>Burkholderiales</taxon>
        <taxon>Oxalobacteraceae</taxon>
        <taxon>Telluria group</taxon>
        <taxon>Pseudoduganella</taxon>
    </lineage>
</organism>
<dbReference type="CDD" id="cd00082">
    <property type="entry name" value="HisKA"/>
    <property type="match status" value="1"/>
</dbReference>
<dbReference type="SMART" id="SM00387">
    <property type="entry name" value="HATPase_c"/>
    <property type="match status" value="1"/>
</dbReference>
<evidence type="ECO:0000256" key="3">
    <source>
        <dbReference type="ARBA" id="ARBA00022553"/>
    </source>
</evidence>
<dbReference type="InterPro" id="IPR050736">
    <property type="entry name" value="Sensor_HK_Regulatory"/>
</dbReference>
<evidence type="ECO:0000256" key="6">
    <source>
        <dbReference type="ARBA" id="ARBA00023012"/>
    </source>
</evidence>
<dbReference type="SUPFAM" id="SSF55874">
    <property type="entry name" value="ATPase domain of HSP90 chaperone/DNA topoisomerase II/histidine kinase"/>
    <property type="match status" value="1"/>
</dbReference>
<dbReference type="InterPro" id="IPR005467">
    <property type="entry name" value="His_kinase_dom"/>
</dbReference>
<keyword evidence="9" id="KW-1185">Reference proteome</keyword>
<dbReference type="InterPro" id="IPR036097">
    <property type="entry name" value="HisK_dim/P_sf"/>
</dbReference>
<accession>A0A7X4HCS6</accession>
<dbReference type="PRINTS" id="PR00344">
    <property type="entry name" value="BCTRLSENSOR"/>
</dbReference>
<keyword evidence="4" id="KW-0808">Transferase</keyword>
<keyword evidence="3" id="KW-0597">Phosphoprotein</keyword>
<dbReference type="PANTHER" id="PTHR43711">
    <property type="entry name" value="TWO-COMPONENT HISTIDINE KINASE"/>
    <property type="match status" value="1"/>
</dbReference>
<dbReference type="Gene3D" id="1.10.287.130">
    <property type="match status" value="1"/>
</dbReference>
<keyword evidence="6" id="KW-0902">Two-component regulatory system</keyword>
<comment type="caution">
    <text evidence="8">The sequence shown here is derived from an EMBL/GenBank/DDBJ whole genome shotgun (WGS) entry which is preliminary data.</text>
</comment>
<dbReference type="EMBL" id="WWCU01000017">
    <property type="protein sequence ID" value="MYN08866.1"/>
    <property type="molecule type" value="Genomic_DNA"/>
</dbReference>
<reference evidence="8 9" key="1">
    <citation type="submission" date="2019-12" db="EMBL/GenBank/DDBJ databases">
        <title>Novel species isolated from a subtropical stream in China.</title>
        <authorList>
            <person name="Lu H."/>
        </authorList>
    </citation>
    <scope>NUCLEOTIDE SEQUENCE [LARGE SCALE GENOMIC DNA]</scope>
    <source>
        <strain evidence="8 9">FT127W</strain>
    </source>
</reference>
<dbReference type="PANTHER" id="PTHR43711:SF1">
    <property type="entry name" value="HISTIDINE KINASE 1"/>
    <property type="match status" value="1"/>
</dbReference>
<comment type="catalytic activity">
    <reaction evidence="1">
        <text>ATP + protein L-histidine = ADP + protein N-phospho-L-histidine.</text>
        <dbReference type="EC" id="2.7.13.3"/>
    </reaction>
</comment>
<feature type="domain" description="Histidine kinase" evidence="7">
    <location>
        <begin position="158"/>
        <end position="374"/>
    </location>
</feature>
<dbReference type="EC" id="2.7.13.3" evidence="2"/>
<dbReference type="InterPro" id="IPR003661">
    <property type="entry name" value="HisK_dim/P_dom"/>
</dbReference>
<evidence type="ECO:0000256" key="5">
    <source>
        <dbReference type="ARBA" id="ARBA00022777"/>
    </source>
</evidence>
<evidence type="ECO:0000256" key="2">
    <source>
        <dbReference type="ARBA" id="ARBA00012438"/>
    </source>
</evidence>
<evidence type="ECO:0000313" key="8">
    <source>
        <dbReference type="EMBL" id="MYN08866.1"/>
    </source>
</evidence>
<dbReference type="AlphaFoldDB" id="A0A7X4HCS6"/>
<dbReference type="Proteomes" id="UP000450676">
    <property type="component" value="Unassembled WGS sequence"/>
</dbReference>
<dbReference type="GO" id="GO:0000155">
    <property type="term" value="F:phosphorelay sensor kinase activity"/>
    <property type="evidence" value="ECO:0007669"/>
    <property type="project" value="InterPro"/>
</dbReference>
<dbReference type="InterPro" id="IPR003594">
    <property type="entry name" value="HATPase_dom"/>
</dbReference>
<dbReference type="Pfam" id="PF00512">
    <property type="entry name" value="HisKA"/>
    <property type="match status" value="1"/>
</dbReference>